<feature type="region of interest" description="Disordered" evidence="1">
    <location>
        <begin position="17"/>
        <end position="41"/>
    </location>
</feature>
<keyword evidence="3" id="KW-1185">Reference proteome</keyword>
<evidence type="ECO:0000256" key="1">
    <source>
        <dbReference type="SAM" id="MobiDB-lite"/>
    </source>
</evidence>
<feature type="compositionally biased region" description="Polar residues" evidence="1">
    <location>
        <begin position="24"/>
        <end position="37"/>
    </location>
</feature>
<protein>
    <submittedName>
        <fullName evidence="2">Uncharacterized protein</fullName>
    </submittedName>
</protein>
<sequence>MTNSGISWLRQLRAGRAGNGTSVGSGHTWQGWPSPTRASGELPLPSADEHLFFTAEIVFEACWCGNEAAPAALLDIAREGITRRAREVSRRRTLTASEQVRGELNTALLKWGWVAETPVQARGHCVSVKADPELVEAVAGREQALAQQVALSWRARDRALRIEQMCALLLDPLRATASWFLDHPDNPDELVSIARQFQELRGILEAEQRGESVGGLLDELLAGADEAVRLRLSNVLRKVFSQYGRADLATRLRPGEDDEASGTEV</sequence>
<dbReference type="AlphaFoldDB" id="H5XGT0"/>
<reference evidence="2 3" key="1">
    <citation type="submission" date="2011-11" db="EMBL/GenBank/DDBJ databases">
        <title>The Noncontiguous Finished sequence of Saccharomonospora cyanea NA-134.</title>
        <authorList>
            <consortium name="US DOE Joint Genome Institute"/>
            <person name="Lucas S."/>
            <person name="Han J."/>
            <person name="Lapidus A."/>
            <person name="Cheng J.-F."/>
            <person name="Goodwin L."/>
            <person name="Pitluck S."/>
            <person name="Peters L."/>
            <person name="Ovchinnikova G."/>
            <person name="Lu M."/>
            <person name="Detter J.C."/>
            <person name="Han C."/>
            <person name="Tapia R."/>
            <person name="Land M."/>
            <person name="Hauser L."/>
            <person name="Kyrpides N."/>
            <person name="Ivanova N."/>
            <person name="Pagani I."/>
            <person name="Brambilla E.-M."/>
            <person name="Klenk H.-P."/>
            <person name="Woyke T."/>
        </authorList>
    </citation>
    <scope>NUCLEOTIDE SEQUENCE [LARGE SCALE GENOMIC DNA]</scope>
    <source>
        <strain evidence="2 3">NA-134</strain>
    </source>
</reference>
<proteinExistence type="predicted"/>
<name>H5XGT0_9PSEU</name>
<organism evidence="2 3">
    <name type="scientific">Saccharomonospora cyanea NA-134</name>
    <dbReference type="NCBI Taxonomy" id="882082"/>
    <lineage>
        <taxon>Bacteria</taxon>
        <taxon>Bacillati</taxon>
        <taxon>Actinomycetota</taxon>
        <taxon>Actinomycetes</taxon>
        <taxon>Pseudonocardiales</taxon>
        <taxon>Pseudonocardiaceae</taxon>
        <taxon>Saccharomonospora</taxon>
    </lineage>
</organism>
<dbReference type="eggNOG" id="ENOG5031EQW">
    <property type="taxonomic scope" value="Bacteria"/>
</dbReference>
<evidence type="ECO:0000313" key="3">
    <source>
        <dbReference type="Proteomes" id="UP000002791"/>
    </source>
</evidence>
<evidence type="ECO:0000313" key="2">
    <source>
        <dbReference type="EMBL" id="EHR61623.1"/>
    </source>
</evidence>
<dbReference type="HOGENOM" id="CLU_1123865_0_0_11"/>
<accession>H5XGT0</accession>
<dbReference type="STRING" id="882082.SaccyDRAFT_2777"/>
<gene>
    <name evidence="2" type="ORF">SaccyDRAFT_2777</name>
</gene>
<dbReference type="EMBL" id="CM001440">
    <property type="protein sequence ID" value="EHR61623.1"/>
    <property type="molecule type" value="Genomic_DNA"/>
</dbReference>
<dbReference type="Proteomes" id="UP000002791">
    <property type="component" value="Chromosome"/>
</dbReference>